<dbReference type="HOGENOM" id="CLU_028840_3_1_1"/>
<dbReference type="AlphaFoldDB" id="E3MRK8"/>
<dbReference type="eggNOG" id="ENOG502TJQU">
    <property type="taxonomic scope" value="Eukaryota"/>
</dbReference>
<gene>
    <name evidence="2" type="ORF">CRE_14111</name>
</gene>
<name>E3MRK8_CAERE</name>
<dbReference type="InterPro" id="IPR012885">
    <property type="entry name" value="F-box_Sdz-33"/>
</dbReference>
<evidence type="ECO:0000313" key="2">
    <source>
        <dbReference type="EMBL" id="EFP07938.1"/>
    </source>
</evidence>
<reference evidence="2" key="1">
    <citation type="submission" date="2007-07" db="EMBL/GenBank/DDBJ databases">
        <title>PCAP assembly of the Caenorhabditis remanei genome.</title>
        <authorList>
            <consortium name="The Caenorhabditis remanei Sequencing Consortium"/>
            <person name="Wilson R.K."/>
        </authorList>
    </citation>
    <scope>NUCLEOTIDE SEQUENCE [LARGE SCALE GENOMIC DNA]</scope>
    <source>
        <strain evidence="2">PB4641</strain>
    </source>
</reference>
<proteinExistence type="predicted"/>
<accession>E3MRK8</accession>
<feature type="domain" description="F-box" evidence="1">
    <location>
        <begin position="6"/>
        <end position="58"/>
    </location>
</feature>
<protein>
    <recommendedName>
        <fullName evidence="1">F-box domain-containing protein</fullName>
    </recommendedName>
</protein>
<evidence type="ECO:0000313" key="3">
    <source>
        <dbReference type="Proteomes" id="UP000008281"/>
    </source>
</evidence>
<evidence type="ECO:0000259" key="1">
    <source>
        <dbReference type="PROSITE" id="PS50181"/>
    </source>
</evidence>
<dbReference type="PROSITE" id="PS50181">
    <property type="entry name" value="FBOX"/>
    <property type="match status" value="1"/>
</dbReference>
<dbReference type="Proteomes" id="UP000008281">
    <property type="component" value="Unassembled WGS sequence"/>
</dbReference>
<dbReference type="Pfam" id="PF00646">
    <property type="entry name" value="F-box"/>
    <property type="match status" value="1"/>
</dbReference>
<sequence>MDDSKPFPLFRLPRIAIEEVISTMSPFEIINFSMTSMKIKYFIKCFLRTSRNSQYVLLMNANKEPTVSIEGSEKMYFEFKITLDEMKNGMREYKECLDEKFDTIWVYSENLIDEWMNLVKTSIEIFKFMKHIVIFDIDKFPTRNKSIVDFMKSQTPSIECCEFHGKAGTDEDVEYFLNNINVTEFLGINLKLSDSFKIPQFNHLNSCSLDPANWLTFNQLLQFNGSELYIHGSPITNQELNLFLILWMTSQCHQNLRFLIININDPQSLATIFNLPFEIMDPNVERIGRLSNNATVSLRGGIDIKRNDGMTGTIHSDWRLDKMLLTMVVSRIE</sequence>
<dbReference type="InParanoid" id="E3MRK8"/>
<dbReference type="Pfam" id="PF07735">
    <property type="entry name" value="FBA_2"/>
    <property type="match status" value="1"/>
</dbReference>
<dbReference type="PANTHER" id="PTHR21503">
    <property type="entry name" value="F-BOX-CONTAINING HYPOTHETICAL PROTEIN C.ELEGANS"/>
    <property type="match status" value="1"/>
</dbReference>
<dbReference type="OMA" id="TIDCITI"/>
<keyword evidence="3" id="KW-1185">Reference proteome</keyword>
<dbReference type="EMBL" id="DS268469">
    <property type="protein sequence ID" value="EFP07938.1"/>
    <property type="molecule type" value="Genomic_DNA"/>
</dbReference>
<dbReference type="InterPro" id="IPR001810">
    <property type="entry name" value="F-box_dom"/>
</dbReference>
<dbReference type="OrthoDB" id="5842403at2759"/>
<dbReference type="PANTHER" id="PTHR21503:SF8">
    <property type="entry name" value="F-BOX ASSOCIATED DOMAIN-CONTAINING PROTEIN-RELATED"/>
    <property type="match status" value="1"/>
</dbReference>
<organism evidence="3">
    <name type="scientific">Caenorhabditis remanei</name>
    <name type="common">Caenorhabditis vulgaris</name>
    <dbReference type="NCBI Taxonomy" id="31234"/>
    <lineage>
        <taxon>Eukaryota</taxon>
        <taxon>Metazoa</taxon>
        <taxon>Ecdysozoa</taxon>
        <taxon>Nematoda</taxon>
        <taxon>Chromadorea</taxon>
        <taxon>Rhabditida</taxon>
        <taxon>Rhabditina</taxon>
        <taxon>Rhabditomorpha</taxon>
        <taxon>Rhabditoidea</taxon>
        <taxon>Rhabditidae</taxon>
        <taxon>Peloderinae</taxon>
        <taxon>Caenorhabditis</taxon>
    </lineage>
</organism>
<dbReference type="FunCoup" id="E3MRK8">
    <property type="interactions" value="975"/>
</dbReference>